<evidence type="ECO:0000313" key="1">
    <source>
        <dbReference type="EMBL" id="VVC45690.1"/>
    </source>
</evidence>
<dbReference type="Proteomes" id="UP000325440">
    <property type="component" value="Unassembled WGS sequence"/>
</dbReference>
<name>A0A5E4NRX4_9HEMI</name>
<evidence type="ECO:0000313" key="2">
    <source>
        <dbReference type="Proteomes" id="UP000325440"/>
    </source>
</evidence>
<dbReference type="OrthoDB" id="6755972at2759"/>
<reference evidence="1 2" key="1">
    <citation type="submission" date="2019-08" db="EMBL/GenBank/DDBJ databases">
        <authorList>
            <person name="Alioto T."/>
            <person name="Alioto T."/>
            <person name="Gomez Garrido J."/>
        </authorList>
    </citation>
    <scope>NUCLEOTIDE SEQUENCE [LARGE SCALE GENOMIC DNA]</scope>
</reference>
<dbReference type="AlphaFoldDB" id="A0A5E4NRX4"/>
<gene>
    <name evidence="1" type="ORF">CINCED_3A017407</name>
</gene>
<protein>
    <submittedName>
        <fullName evidence="1">Uncharacterized protein</fullName>
    </submittedName>
</protein>
<keyword evidence="2" id="KW-1185">Reference proteome</keyword>
<accession>A0A5E4NRX4</accession>
<sequence>MGHDDDTDNDERLRLYLTFMETPAEVTRRNWMGQANNDPATVTQSAVREWYEKYIQPSDGGDDEAPAIGVEDLMSIFECNSLRKPDRPVNSATIALINRSLFEGLEFHESTRAFCEFLNGRPDLEKPTYLVELGMFEDAETYEKKRKLYKKK</sequence>
<proteinExistence type="predicted"/>
<dbReference type="EMBL" id="CABPRJ010002410">
    <property type="protein sequence ID" value="VVC45690.1"/>
    <property type="molecule type" value="Genomic_DNA"/>
</dbReference>
<organism evidence="1 2">
    <name type="scientific">Cinara cedri</name>
    <dbReference type="NCBI Taxonomy" id="506608"/>
    <lineage>
        <taxon>Eukaryota</taxon>
        <taxon>Metazoa</taxon>
        <taxon>Ecdysozoa</taxon>
        <taxon>Arthropoda</taxon>
        <taxon>Hexapoda</taxon>
        <taxon>Insecta</taxon>
        <taxon>Pterygota</taxon>
        <taxon>Neoptera</taxon>
        <taxon>Paraneoptera</taxon>
        <taxon>Hemiptera</taxon>
        <taxon>Sternorrhyncha</taxon>
        <taxon>Aphidomorpha</taxon>
        <taxon>Aphidoidea</taxon>
        <taxon>Aphididae</taxon>
        <taxon>Lachninae</taxon>
        <taxon>Cinara</taxon>
    </lineage>
</organism>